<dbReference type="Gene3D" id="3.30.70.2020">
    <property type="match status" value="1"/>
</dbReference>
<comment type="catalytic activity">
    <reaction evidence="12">
        <text>O-phospho-L-serine + H2O = L-serine + phosphate</text>
        <dbReference type="Rhea" id="RHEA:21208"/>
        <dbReference type="ChEBI" id="CHEBI:15377"/>
        <dbReference type="ChEBI" id="CHEBI:33384"/>
        <dbReference type="ChEBI" id="CHEBI:43474"/>
        <dbReference type="ChEBI" id="CHEBI:57524"/>
        <dbReference type="EC" id="3.1.3.3"/>
    </reaction>
</comment>
<evidence type="ECO:0000256" key="8">
    <source>
        <dbReference type="ARBA" id="ARBA00022801"/>
    </source>
</evidence>
<dbReference type="GO" id="GO:0005737">
    <property type="term" value="C:cytoplasm"/>
    <property type="evidence" value="ECO:0007669"/>
    <property type="project" value="TreeGrafter"/>
</dbReference>
<dbReference type="InterPro" id="IPR023214">
    <property type="entry name" value="HAD_sf"/>
</dbReference>
<evidence type="ECO:0000256" key="13">
    <source>
        <dbReference type="ARBA" id="ARBA00048523"/>
    </source>
</evidence>
<evidence type="ECO:0000256" key="14">
    <source>
        <dbReference type="PIRSR" id="PIRSR604469-1"/>
    </source>
</evidence>
<dbReference type="PANTHER" id="PTHR43344">
    <property type="entry name" value="PHOSPHOSERINE PHOSPHATASE"/>
    <property type="match status" value="1"/>
</dbReference>
<dbReference type="AlphaFoldDB" id="A0A1I0A8M3"/>
<dbReference type="EC" id="3.1.3.3" evidence="4"/>
<keyword evidence="8 15" id="KW-0378">Hydrolase</keyword>
<dbReference type="STRING" id="1123402.SAMN02583745_00836"/>
<dbReference type="FunFam" id="1.10.150.210:FF:000001">
    <property type="entry name" value="Phosphoserine phosphatase"/>
    <property type="match status" value="1"/>
</dbReference>
<feature type="active site" description="Nucleophile" evidence="14">
    <location>
        <position position="147"/>
    </location>
</feature>
<dbReference type="SFLD" id="SFLDG01137">
    <property type="entry name" value="C1.6.1:_Phosphoserine_Phosphat"/>
    <property type="match status" value="1"/>
</dbReference>
<dbReference type="GO" id="GO:0036424">
    <property type="term" value="F:L-phosphoserine phosphatase activity"/>
    <property type="evidence" value="ECO:0007669"/>
    <property type="project" value="InterPro"/>
</dbReference>
<evidence type="ECO:0000256" key="5">
    <source>
        <dbReference type="ARBA" id="ARBA00015196"/>
    </source>
</evidence>
<dbReference type="Proteomes" id="UP000242642">
    <property type="component" value="Unassembled WGS sequence"/>
</dbReference>
<comment type="catalytic activity">
    <reaction evidence="13">
        <text>O-phospho-D-serine + H2O = D-serine + phosphate</text>
        <dbReference type="Rhea" id="RHEA:24873"/>
        <dbReference type="ChEBI" id="CHEBI:15377"/>
        <dbReference type="ChEBI" id="CHEBI:35247"/>
        <dbReference type="ChEBI" id="CHEBI:43474"/>
        <dbReference type="ChEBI" id="CHEBI:58680"/>
        <dbReference type="EC" id="3.1.3.3"/>
    </reaction>
</comment>
<keyword evidence="6" id="KW-0028">Amino-acid biosynthesis</keyword>
<proteinExistence type="inferred from homology"/>
<comment type="pathway">
    <text evidence="2">Amino-acid biosynthesis; L-serine biosynthesis; L-serine from 3-phospho-D-glycerate: step 3/3.</text>
</comment>
<dbReference type="InterPro" id="IPR050582">
    <property type="entry name" value="HAD-like_SerB"/>
</dbReference>
<name>A0A1I0A8M3_9GAMM</name>
<comment type="similarity">
    <text evidence="3">Belongs to the HAD-like hydrolase superfamily. SerB family.</text>
</comment>
<feature type="active site" description="Proton donor" evidence="14">
    <location>
        <position position="149"/>
    </location>
</feature>
<evidence type="ECO:0000256" key="11">
    <source>
        <dbReference type="ARBA" id="ARBA00031693"/>
    </source>
</evidence>
<keyword evidence="16" id="KW-1185">Reference proteome</keyword>
<evidence type="ECO:0000313" key="16">
    <source>
        <dbReference type="Proteomes" id="UP000242642"/>
    </source>
</evidence>
<dbReference type="SFLD" id="SFLDS00003">
    <property type="entry name" value="Haloacid_Dehalogenase"/>
    <property type="match status" value="1"/>
</dbReference>
<dbReference type="NCBIfam" id="TIGR01488">
    <property type="entry name" value="HAD-SF-IB"/>
    <property type="match status" value="1"/>
</dbReference>
<evidence type="ECO:0000256" key="6">
    <source>
        <dbReference type="ARBA" id="ARBA00022605"/>
    </source>
</evidence>
<dbReference type="Gene3D" id="1.10.150.210">
    <property type="entry name" value="Phosphoserine phosphatase, domain 2"/>
    <property type="match status" value="1"/>
</dbReference>
<organism evidence="15 16">
    <name type="scientific">Thorsellia anophelis DSM 18579</name>
    <dbReference type="NCBI Taxonomy" id="1123402"/>
    <lineage>
        <taxon>Bacteria</taxon>
        <taxon>Pseudomonadati</taxon>
        <taxon>Pseudomonadota</taxon>
        <taxon>Gammaproteobacteria</taxon>
        <taxon>Enterobacterales</taxon>
        <taxon>Thorselliaceae</taxon>
        <taxon>Thorsellia</taxon>
    </lineage>
</organism>
<dbReference type="UniPathway" id="UPA00135">
    <property type="reaction ID" value="UER00198"/>
</dbReference>
<protein>
    <recommendedName>
        <fullName evidence="5">Phosphoserine phosphatase</fullName>
        <ecNumber evidence="4">3.1.3.3</ecNumber>
    </recommendedName>
    <alternativeName>
        <fullName evidence="11">O-phosphoserine phosphohydrolase</fullName>
    </alternativeName>
</protein>
<evidence type="ECO:0000256" key="7">
    <source>
        <dbReference type="ARBA" id="ARBA00022723"/>
    </source>
</evidence>
<dbReference type="Pfam" id="PF00702">
    <property type="entry name" value="Hydrolase"/>
    <property type="match status" value="1"/>
</dbReference>
<keyword evidence="9" id="KW-0460">Magnesium</keyword>
<keyword evidence="7" id="KW-0479">Metal-binding</keyword>
<dbReference type="RefSeq" id="WP_245711023.1">
    <property type="nucleotide sequence ID" value="NZ_FOHV01000005.1"/>
</dbReference>
<evidence type="ECO:0000256" key="1">
    <source>
        <dbReference type="ARBA" id="ARBA00001946"/>
    </source>
</evidence>
<keyword evidence="10" id="KW-0718">Serine biosynthesis</keyword>
<evidence type="ECO:0000256" key="4">
    <source>
        <dbReference type="ARBA" id="ARBA00012640"/>
    </source>
</evidence>
<dbReference type="NCBIfam" id="TIGR00338">
    <property type="entry name" value="serB"/>
    <property type="match status" value="1"/>
</dbReference>
<dbReference type="SFLD" id="SFLDG01136">
    <property type="entry name" value="C1.6:_Phosphoserine_Phosphatas"/>
    <property type="match status" value="1"/>
</dbReference>
<gene>
    <name evidence="15" type="ORF">SAMN02583745_00836</name>
</gene>
<dbReference type="Gene3D" id="3.40.50.1000">
    <property type="entry name" value="HAD superfamily/HAD-like"/>
    <property type="match status" value="1"/>
</dbReference>
<dbReference type="GO" id="GO:0006564">
    <property type="term" value="P:L-serine biosynthetic process"/>
    <property type="evidence" value="ECO:0007669"/>
    <property type="project" value="UniProtKB-KW"/>
</dbReference>
<evidence type="ECO:0000256" key="10">
    <source>
        <dbReference type="ARBA" id="ARBA00023299"/>
    </source>
</evidence>
<evidence type="ECO:0000256" key="12">
    <source>
        <dbReference type="ARBA" id="ARBA00048138"/>
    </source>
</evidence>
<reference evidence="16" key="1">
    <citation type="submission" date="2016-10" db="EMBL/GenBank/DDBJ databases">
        <authorList>
            <person name="Varghese N."/>
            <person name="Submissions S."/>
        </authorList>
    </citation>
    <scope>NUCLEOTIDE SEQUENCE [LARGE SCALE GENOMIC DNA]</scope>
    <source>
        <strain evidence="16">DSM 18579</strain>
    </source>
</reference>
<dbReference type="SFLD" id="SFLDF00029">
    <property type="entry name" value="phosphoserine_phosphatase"/>
    <property type="match status" value="1"/>
</dbReference>
<sequence length="351" mass="38808">MSNRLPISNAIELKLSCQTIARDKLANFKPPFRIGTIQNDSIELQSVEMNGEINQLKPVSAFYGENITVDKLVNILSALSSHTTHSNSVNNSIYLLKMEHILGLDIYILNTDLTSRVEELFKSYQIDFVNIHHIIPSLAKPGLIVMDMDSTTIEIECIDEIAKLHGVGAAVSEVTEQAMRGELDFTESLRARVAKLAGADESVLLKVRDTLPIMPGLDLMLQAFYEKGWQVAIASGGFTYFADYLKDKFKLFRVYANQLELRDGQLTGRVNGQIVDAEYKSHVLVNMAHELGLELSQTIAIGDGANDLPMIKKAGLGVAFHAKPSVQAQSKIKINYNDLRSLFVILAISGN</sequence>
<dbReference type="EMBL" id="FOHV01000005">
    <property type="protein sequence ID" value="SES90499.1"/>
    <property type="molecule type" value="Genomic_DNA"/>
</dbReference>
<evidence type="ECO:0000256" key="9">
    <source>
        <dbReference type="ARBA" id="ARBA00022842"/>
    </source>
</evidence>
<dbReference type="InterPro" id="IPR036412">
    <property type="entry name" value="HAD-like_sf"/>
</dbReference>
<comment type="cofactor">
    <cofactor evidence="1">
        <name>Mg(2+)</name>
        <dbReference type="ChEBI" id="CHEBI:18420"/>
    </cofactor>
</comment>
<dbReference type="PANTHER" id="PTHR43344:SF2">
    <property type="entry name" value="PHOSPHOSERINE PHOSPHATASE"/>
    <property type="match status" value="1"/>
</dbReference>
<evidence type="ECO:0000256" key="3">
    <source>
        <dbReference type="ARBA" id="ARBA00009184"/>
    </source>
</evidence>
<dbReference type="InterPro" id="IPR004469">
    <property type="entry name" value="PSP"/>
</dbReference>
<dbReference type="CDD" id="cd07500">
    <property type="entry name" value="HAD_PSP"/>
    <property type="match status" value="1"/>
</dbReference>
<evidence type="ECO:0000313" key="15">
    <source>
        <dbReference type="EMBL" id="SES90499.1"/>
    </source>
</evidence>
<dbReference type="GO" id="GO:0000287">
    <property type="term" value="F:magnesium ion binding"/>
    <property type="evidence" value="ECO:0007669"/>
    <property type="project" value="TreeGrafter"/>
</dbReference>
<dbReference type="SUPFAM" id="SSF56784">
    <property type="entry name" value="HAD-like"/>
    <property type="match status" value="1"/>
</dbReference>
<accession>A0A1I0A8M3</accession>
<evidence type="ECO:0000256" key="2">
    <source>
        <dbReference type="ARBA" id="ARBA00005135"/>
    </source>
</evidence>